<name>A0A7C4LKP9_9PLAN</name>
<dbReference type="AlphaFoldDB" id="A0A7C4LKP9"/>
<dbReference type="InterPro" id="IPR001763">
    <property type="entry name" value="Rhodanese-like_dom"/>
</dbReference>
<dbReference type="EMBL" id="DSVQ01000012">
    <property type="protein sequence ID" value="HGT39522.1"/>
    <property type="molecule type" value="Genomic_DNA"/>
</dbReference>
<organism evidence="2">
    <name type="scientific">Schlesneria paludicola</name>
    <dbReference type="NCBI Taxonomy" id="360056"/>
    <lineage>
        <taxon>Bacteria</taxon>
        <taxon>Pseudomonadati</taxon>
        <taxon>Planctomycetota</taxon>
        <taxon>Planctomycetia</taxon>
        <taxon>Planctomycetales</taxon>
        <taxon>Planctomycetaceae</taxon>
        <taxon>Schlesneria</taxon>
    </lineage>
</organism>
<accession>A0A7C4LKP9</accession>
<dbReference type="Gene3D" id="3.40.250.10">
    <property type="entry name" value="Rhodanese-like domain"/>
    <property type="match status" value="1"/>
</dbReference>
<protein>
    <submittedName>
        <fullName evidence="2">Rhodanese</fullName>
    </submittedName>
</protein>
<evidence type="ECO:0000313" key="2">
    <source>
        <dbReference type="EMBL" id="HGT39522.1"/>
    </source>
</evidence>
<proteinExistence type="predicted"/>
<dbReference type="PANTHER" id="PTHR43031:SF17">
    <property type="entry name" value="SULFURTRANSFERASE YTWF-RELATED"/>
    <property type="match status" value="1"/>
</dbReference>
<evidence type="ECO:0000259" key="1">
    <source>
        <dbReference type="PROSITE" id="PS50206"/>
    </source>
</evidence>
<dbReference type="InterPro" id="IPR036873">
    <property type="entry name" value="Rhodanese-like_dom_sf"/>
</dbReference>
<dbReference type="SMART" id="SM00450">
    <property type="entry name" value="RHOD"/>
    <property type="match status" value="1"/>
</dbReference>
<dbReference type="SUPFAM" id="SSF52821">
    <property type="entry name" value="Rhodanese/Cell cycle control phosphatase"/>
    <property type="match status" value="1"/>
</dbReference>
<dbReference type="PROSITE" id="PS50206">
    <property type="entry name" value="RHODANESE_3"/>
    <property type="match status" value="1"/>
</dbReference>
<comment type="caution">
    <text evidence="2">The sequence shown here is derived from an EMBL/GenBank/DDBJ whole genome shotgun (WGS) entry which is preliminary data.</text>
</comment>
<dbReference type="Pfam" id="PF00581">
    <property type="entry name" value="Rhodanese"/>
    <property type="match status" value="1"/>
</dbReference>
<dbReference type="InterPro" id="IPR050229">
    <property type="entry name" value="GlpE_sulfurtransferase"/>
</dbReference>
<reference evidence="2" key="1">
    <citation type="journal article" date="2020" name="mSystems">
        <title>Genome- and Community-Level Interaction Insights into Carbon Utilization and Element Cycling Functions of Hydrothermarchaeota in Hydrothermal Sediment.</title>
        <authorList>
            <person name="Zhou Z."/>
            <person name="Liu Y."/>
            <person name="Xu W."/>
            <person name="Pan J."/>
            <person name="Luo Z.H."/>
            <person name="Li M."/>
        </authorList>
    </citation>
    <scope>NUCLEOTIDE SEQUENCE [LARGE SCALE GENOMIC DNA]</scope>
    <source>
        <strain evidence="2">SpSt-508</strain>
    </source>
</reference>
<gene>
    <name evidence="2" type="ORF">ENS64_09715</name>
</gene>
<dbReference type="PANTHER" id="PTHR43031">
    <property type="entry name" value="FAD-DEPENDENT OXIDOREDUCTASE"/>
    <property type="match status" value="1"/>
</dbReference>
<sequence length="109" mass="12167">MYPLEVTCQAVRQKLDAGDSFLFLDCREPDEHATACIGGAVLLPLSQLADRLSELEPYKESEIVVHCHHGGRSLRVARWLRQQGFARVSSMAGGIDAWSQQIDPTVPRY</sequence>
<feature type="domain" description="Rhodanese" evidence="1">
    <location>
        <begin position="17"/>
        <end position="107"/>
    </location>
</feature>